<proteinExistence type="predicted"/>
<sequence>MTLPGRPQKVSKRRTANTEKEIYTRTIKERVDQALHDVLGITSDIAHDLLALGSDLLGFAPIPGLGGVARTLLHIWDGAQKVTNNQMACLSLTEKCADTLIIIYEEITQAGAEVFSELRGPLDRLTKSFDRVQHFVDKQSLKAAFTRYFQREKVERAVRKHQNSLNDALTIQIRTLTKVIKAGNLNDETYNKLRALVEPYLPSSPPAKIPQQTSTGLLSAGEGAEHVSTPAQDDKYGSDAMHKATDLRQVMNEALQMDSDSEMVRVLQARLVQSPETMKMFQLAFQAELRNAATQSDSGNPSEEHSTYHDAANETSVSHDAMTGGVEVESLGRSASNPSTANEQAQPMQIAQQYRMLLQHGFHPSLTLPLWTPSQIPVGAVGYYTDSEGGSFVTLLNSFDPARSSRGRAKDIPPLGTYGSVSQVSRWQDRRNVIQRGLDIMWRSWWSLTWHRDNAMQYL</sequence>
<dbReference type="EMBL" id="MNAD01001619">
    <property type="protein sequence ID" value="OJT03337.1"/>
    <property type="molecule type" value="Genomic_DNA"/>
</dbReference>
<dbReference type="InterPro" id="IPR036537">
    <property type="entry name" value="Adaptor_Cbl_N_dom_sf"/>
</dbReference>
<gene>
    <name evidence="1" type="ORF">TRAPUB_6115</name>
</gene>
<dbReference type="InterPro" id="IPR059179">
    <property type="entry name" value="MLKL-like_MCAfunc"/>
</dbReference>
<name>A0A1M2V714_TRAPU</name>
<protein>
    <submittedName>
        <fullName evidence="1">Uncharacterized protein</fullName>
    </submittedName>
</protein>
<evidence type="ECO:0000313" key="2">
    <source>
        <dbReference type="Proteomes" id="UP000184267"/>
    </source>
</evidence>
<comment type="caution">
    <text evidence="1">The sequence shown here is derived from an EMBL/GenBank/DDBJ whole genome shotgun (WGS) entry which is preliminary data.</text>
</comment>
<dbReference type="OrthoDB" id="1668230at2759"/>
<dbReference type="AlphaFoldDB" id="A0A1M2V714"/>
<dbReference type="Proteomes" id="UP000184267">
    <property type="component" value="Unassembled WGS sequence"/>
</dbReference>
<reference evidence="1 2" key="1">
    <citation type="submission" date="2016-10" db="EMBL/GenBank/DDBJ databases">
        <title>Genome sequence of the basidiomycete white-rot fungus Trametes pubescens.</title>
        <authorList>
            <person name="Makela M.R."/>
            <person name="Granchi Z."/>
            <person name="Peng M."/>
            <person name="De Vries R.P."/>
            <person name="Grigoriev I."/>
            <person name="Riley R."/>
            <person name="Hilden K."/>
        </authorList>
    </citation>
    <scope>NUCLEOTIDE SEQUENCE [LARGE SCALE GENOMIC DNA]</scope>
    <source>
        <strain evidence="1 2">FBCC735</strain>
    </source>
</reference>
<keyword evidence="2" id="KW-1185">Reference proteome</keyword>
<organism evidence="1 2">
    <name type="scientific">Trametes pubescens</name>
    <name type="common">White-rot fungus</name>
    <dbReference type="NCBI Taxonomy" id="154538"/>
    <lineage>
        <taxon>Eukaryota</taxon>
        <taxon>Fungi</taxon>
        <taxon>Dikarya</taxon>
        <taxon>Basidiomycota</taxon>
        <taxon>Agaricomycotina</taxon>
        <taxon>Agaricomycetes</taxon>
        <taxon>Polyporales</taxon>
        <taxon>Polyporaceae</taxon>
        <taxon>Trametes</taxon>
    </lineage>
</organism>
<accession>A0A1M2V714</accession>
<dbReference type="CDD" id="cd21037">
    <property type="entry name" value="MLKL_NTD"/>
    <property type="match status" value="1"/>
</dbReference>
<dbReference type="GO" id="GO:0007166">
    <property type="term" value="P:cell surface receptor signaling pathway"/>
    <property type="evidence" value="ECO:0007669"/>
    <property type="project" value="InterPro"/>
</dbReference>
<dbReference type="Gene3D" id="1.20.930.20">
    <property type="entry name" value="Adaptor protein Cbl, N-terminal domain"/>
    <property type="match status" value="1"/>
</dbReference>
<evidence type="ECO:0000313" key="1">
    <source>
        <dbReference type="EMBL" id="OJT03337.1"/>
    </source>
</evidence>
<dbReference type="OMA" id="SISHDAM"/>